<dbReference type="EMBL" id="RJVU01071825">
    <property type="protein sequence ID" value="ROI42814.1"/>
    <property type="molecule type" value="Genomic_DNA"/>
</dbReference>
<feature type="region of interest" description="Disordered" evidence="1">
    <location>
        <begin position="184"/>
        <end position="228"/>
    </location>
</feature>
<name>A0A3N0XL19_ANAGA</name>
<organism evidence="2 3">
    <name type="scientific">Anabarilius grahami</name>
    <name type="common">Kanglang fish</name>
    <name type="synonym">Barilius grahami</name>
    <dbReference type="NCBI Taxonomy" id="495550"/>
    <lineage>
        <taxon>Eukaryota</taxon>
        <taxon>Metazoa</taxon>
        <taxon>Chordata</taxon>
        <taxon>Craniata</taxon>
        <taxon>Vertebrata</taxon>
        <taxon>Euteleostomi</taxon>
        <taxon>Actinopterygii</taxon>
        <taxon>Neopterygii</taxon>
        <taxon>Teleostei</taxon>
        <taxon>Ostariophysi</taxon>
        <taxon>Cypriniformes</taxon>
        <taxon>Xenocyprididae</taxon>
        <taxon>Xenocypridinae</taxon>
        <taxon>Xenocypridinae incertae sedis</taxon>
        <taxon>Anabarilius</taxon>
    </lineage>
</organism>
<dbReference type="AlphaFoldDB" id="A0A3N0XL19"/>
<feature type="compositionally biased region" description="Basic and acidic residues" evidence="1">
    <location>
        <begin position="18"/>
        <end position="37"/>
    </location>
</feature>
<gene>
    <name evidence="2" type="ORF">DPX16_7091</name>
</gene>
<evidence type="ECO:0000313" key="2">
    <source>
        <dbReference type="EMBL" id="ROI42814.1"/>
    </source>
</evidence>
<dbReference type="Proteomes" id="UP000281406">
    <property type="component" value="Unassembled WGS sequence"/>
</dbReference>
<comment type="caution">
    <text evidence="2">The sequence shown here is derived from an EMBL/GenBank/DDBJ whole genome shotgun (WGS) entry which is preliminary data.</text>
</comment>
<evidence type="ECO:0000256" key="1">
    <source>
        <dbReference type="SAM" id="MobiDB-lite"/>
    </source>
</evidence>
<sequence length="228" mass="25445">MCKDLEDNLAGVGEIDESEMHEGPEKEVMEESEEMHPATDSSDNADDQSIHLFLDSSDSESVQDDEDISSYMPPGADKDELLDDDDVLSLTSSDPEASALLASSPREQEMAVEGEAGEPAESSKPPCPAYAELLEVMERASGRLQLLWERIKKGAAHGWLDERLLSGHCPAAPEVTARLDLRIKDRAKKSSMASRAPPPPRSRSQRRRDSRKKQDLREVIDHRRQQRR</sequence>
<feature type="region of interest" description="Disordered" evidence="1">
    <location>
        <begin position="1"/>
        <end position="127"/>
    </location>
</feature>
<protein>
    <submittedName>
        <fullName evidence="2">Uncharacterized protein</fullName>
    </submittedName>
</protein>
<feature type="compositionally biased region" description="Basic and acidic residues" evidence="1">
    <location>
        <begin position="212"/>
        <end position="228"/>
    </location>
</feature>
<feature type="compositionally biased region" description="Acidic residues" evidence="1">
    <location>
        <begin position="57"/>
        <end position="68"/>
    </location>
</feature>
<evidence type="ECO:0000313" key="3">
    <source>
        <dbReference type="Proteomes" id="UP000281406"/>
    </source>
</evidence>
<proteinExistence type="predicted"/>
<reference evidence="2 3" key="1">
    <citation type="submission" date="2018-10" db="EMBL/GenBank/DDBJ databases">
        <title>Genome assembly for a Yunnan-Guizhou Plateau 3E fish, Anabarilius grahami (Regan), and its evolutionary and genetic applications.</title>
        <authorList>
            <person name="Jiang W."/>
        </authorList>
    </citation>
    <scope>NUCLEOTIDE SEQUENCE [LARGE SCALE GENOMIC DNA]</scope>
    <source>
        <strain evidence="2">AG-KIZ</strain>
        <tissue evidence="2">Muscle</tissue>
    </source>
</reference>
<keyword evidence="3" id="KW-1185">Reference proteome</keyword>
<accession>A0A3N0XL19</accession>